<sequence length="809" mass="91779">MMSAEPEWIRTDNSGARKTAEIEFVIDLQLHALEGGRVMETKIGVLQTADWVSNRHLIYAYHRGSGEPFWFNRAYEPLRKRVKQAVDAFKKHGHILPIFNQRDEEAIRTSPHGNLIDGWLYSDNNERFLEWSRTAAQHVVQNRTPYLVASTAFEVEIPTQDARGNVRRELHRPELPLDSYLIEDSRYAIYKETNKANKDVYVANWGVGLFAWPARLRQGLKPHQRTEQKLWSINELALVPKPACPECRKINVDGMINCVHCGHRLEPQGDLANALSTFKEKAAAAREGRPIDFVKMSPNYDINTNRLRSHQRKGDFRDVNSAGSTLRQRCHQVKKKSINNNDTTVSDVMHKRPFEAYNYAAKGLSITSLAQIERLAAVRLPDTGMIKDDRDTHHPDGRIAMAWKNGDREISLNEGCLISFQDKFFTIDEMAVILHAVNKTRPRYPFTILGYDRKRYVFDDREVSLLLAKLADFFTSQLPLSVPEKERDDRLQLPTIVLTKPLDDIPEGLAGLGERQLFAMIDNTRFGTYRRDPTNVERRLRRSEGQTRASAPPAGRRGRSPTAADTEPKAKAGRGRSASPFVGHGRGRSSSARQPSLIETDQPGVLLARPPPPPVRHVTEYISAEEWDAIRAGTYGNFAPRERTRSRTRDDAAAPAAPEGGIPAPATPPGGDDYHGQQFIGLQNVPRSAGDVSIGRILQVRDRLLQILDDHIQNHDPDFRYSFPYDSSGNLYAPGRPRPNGYSRAEGYIWAVMSARDNFRVPIDRVVTCVPDAEDASRFWPVPTVEQVHWYLRGWSQHYVIDGQRRQAY</sequence>
<protein>
    <submittedName>
        <fullName evidence="2">CML4 protein</fullName>
    </submittedName>
</protein>
<dbReference type="AlphaFoldDB" id="A0A813AS54"/>
<accession>A0A813AS54</accession>
<dbReference type="OrthoDB" id="10481434at2759"/>
<dbReference type="EMBL" id="CAJNJA010063006">
    <property type="protein sequence ID" value="CAE7878090.1"/>
    <property type="molecule type" value="Genomic_DNA"/>
</dbReference>
<feature type="compositionally biased region" description="Low complexity" evidence="1">
    <location>
        <begin position="547"/>
        <end position="564"/>
    </location>
</feature>
<evidence type="ECO:0000313" key="2">
    <source>
        <dbReference type="EMBL" id="CAE7878090.1"/>
    </source>
</evidence>
<feature type="compositionally biased region" description="Low complexity" evidence="1">
    <location>
        <begin position="653"/>
        <end position="664"/>
    </location>
</feature>
<feature type="region of interest" description="Disordered" evidence="1">
    <location>
        <begin position="638"/>
        <end position="678"/>
    </location>
</feature>
<organism evidence="2 3">
    <name type="scientific">Symbiodinium necroappetens</name>
    <dbReference type="NCBI Taxonomy" id="1628268"/>
    <lineage>
        <taxon>Eukaryota</taxon>
        <taxon>Sar</taxon>
        <taxon>Alveolata</taxon>
        <taxon>Dinophyceae</taxon>
        <taxon>Suessiales</taxon>
        <taxon>Symbiodiniaceae</taxon>
        <taxon>Symbiodinium</taxon>
    </lineage>
</organism>
<comment type="caution">
    <text evidence="2">The sequence shown here is derived from an EMBL/GenBank/DDBJ whole genome shotgun (WGS) entry which is preliminary data.</text>
</comment>
<evidence type="ECO:0000256" key="1">
    <source>
        <dbReference type="SAM" id="MobiDB-lite"/>
    </source>
</evidence>
<keyword evidence="3" id="KW-1185">Reference proteome</keyword>
<feature type="compositionally biased region" description="Basic and acidic residues" evidence="1">
    <location>
        <begin position="640"/>
        <end position="652"/>
    </location>
</feature>
<proteinExistence type="predicted"/>
<dbReference type="Proteomes" id="UP000601435">
    <property type="component" value="Unassembled WGS sequence"/>
</dbReference>
<gene>
    <name evidence="2" type="primary">CML4</name>
    <name evidence="2" type="ORF">SNEC2469_LOCUS28717</name>
</gene>
<feature type="compositionally biased region" description="Basic and acidic residues" evidence="1">
    <location>
        <begin position="529"/>
        <end position="545"/>
    </location>
</feature>
<name>A0A813AS54_9DINO</name>
<evidence type="ECO:0000313" key="3">
    <source>
        <dbReference type="Proteomes" id="UP000601435"/>
    </source>
</evidence>
<reference evidence="2" key="1">
    <citation type="submission" date="2021-02" db="EMBL/GenBank/DDBJ databases">
        <authorList>
            <person name="Dougan E. K."/>
            <person name="Rhodes N."/>
            <person name="Thang M."/>
            <person name="Chan C."/>
        </authorList>
    </citation>
    <scope>NUCLEOTIDE SEQUENCE</scope>
</reference>
<feature type="compositionally biased region" description="Polar residues" evidence="1">
    <location>
        <begin position="588"/>
        <end position="599"/>
    </location>
</feature>
<feature type="region of interest" description="Disordered" evidence="1">
    <location>
        <begin position="529"/>
        <end position="612"/>
    </location>
</feature>